<feature type="transmembrane region" description="Helical" evidence="1">
    <location>
        <begin position="167"/>
        <end position="193"/>
    </location>
</feature>
<evidence type="ECO:0000313" key="2">
    <source>
        <dbReference type="EMBL" id="ELP88351.1"/>
    </source>
</evidence>
<reference evidence="2 3" key="1">
    <citation type="submission" date="2012-10" db="EMBL/GenBank/DDBJ databases">
        <authorList>
            <person name="Zafar N."/>
            <person name="Inman J."/>
            <person name="Hall N."/>
            <person name="Lorenzi H."/>
            <person name="Caler E."/>
        </authorList>
    </citation>
    <scope>NUCLEOTIDE SEQUENCE [LARGE SCALE GENOMIC DNA]</scope>
    <source>
        <strain evidence="2 3">IP1</strain>
    </source>
</reference>
<dbReference type="KEGG" id="eiv:EIN_227740"/>
<feature type="transmembrane region" description="Helical" evidence="1">
    <location>
        <begin position="84"/>
        <end position="106"/>
    </location>
</feature>
<protein>
    <submittedName>
        <fullName evidence="2">Uncharacterized protein</fullName>
    </submittedName>
</protein>
<dbReference type="VEuPathDB" id="AmoebaDB:EIN_227740"/>
<accession>A0A0A1U2Q1</accession>
<dbReference type="Proteomes" id="UP000014680">
    <property type="component" value="Unassembled WGS sequence"/>
</dbReference>
<evidence type="ECO:0000256" key="1">
    <source>
        <dbReference type="SAM" id="Phobius"/>
    </source>
</evidence>
<sequence length="203" mass="23438">MIKQNITRIISLAIVPLAPFFACLFSSLTPLGVKEFRESAYLTTGYNNLLYAVPFFGVVAGLFAFVAGCIFFRNHESPKFEWTMWLLMTSTTVFMILLWFIGMIGAPAHEKNHWEEYQTKDYFYELYNDCCSYKFRAPTCGCQELNCEDCTKPYNVQYYTNGFTSSIVLAIMLILSFVMMIFLEMAATPFYILMKRIRGTHST</sequence>
<keyword evidence="1" id="KW-0472">Membrane</keyword>
<proteinExistence type="predicted"/>
<name>A0A0A1U2Q1_ENTIV</name>
<dbReference type="RefSeq" id="XP_004255122.1">
    <property type="nucleotide sequence ID" value="XM_004255074.1"/>
</dbReference>
<keyword evidence="3" id="KW-1185">Reference proteome</keyword>
<organism evidence="2 3">
    <name type="scientific">Entamoeba invadens IP1</name>
    <dbReference type="NCBI Taxonomy" id="370355"/>
    <lineage>
        <taxon>Eukaryota</taxon>
        <taxon>Amoebozoa</taxon>
        <taxon>Evosea</taxon>
        <taxon>Archamoebae</taxon>
        <taxon>Mastigamoebida</taxon>
        <taxon>Entamoebidae</taxon>
        <taxon>Entamoeba</taxon>
    </lineage>
</organism>
<feature type="transmembrane region" description="Helical" evidence="1">
    <location>
        <begin position="49"/>
        <end position="72"/>
    </location>
</feature>
<feature type="transmembrane region" description="Helical" evidence="1">
    <location>
        <begin position="9"/>
        <end position="29"/>
    </location>
</feature>
<evidence type="ECO:0000313" key="3">
    <source>
        <dbReference type="Proteomes" id="UP000014680"/>
    </source>
</evidence>
<keyword evidence="1" id="KW-1133">Transmembrane helix</keyword>
<dbReference type="GeneID" id="14887434"/>
<dbReference type="EMBL" id="KB206756">
    <property type="protein sequence ID" value="ELP88351.1"/>
    <property type="molecule type" value="Genomic_DNA"/>
</dbReference>
<dbReference type="AlphaFoldDB" id="A0A0A1U2Q1"/>
<gene>
    <name evidence="2" type="ORF">EIN_227740</name>
</gene>
<keyword evidence="1" id="KW-0812">Transmembrane</keyword>